<sequence>MILCCGEALIDMLPRQTTAGEAAFAPFVGGAVYNTARAIGRLGAPAGFFCGISTDFFGDMLRDGLVESKVDISPVVESDRPTTLAFVKLVDGQASYIFYDENSASRMVTVDDLPALPSSVKALFFGGISLIPEPCGTAYETLMAREAGKRLTMIDPNIRPTLVSDEAAYRRRVTHMIGLADIVKLSDEDLAWIENETDIDVAVNGILERGPEIVIITRGGEGATAYRNSGTVSVAARTVKVVDTVGAGDTFNAGFMTCLSEAGITDRAGLAGLEADAIEAALALGGAAASVTISRAGANPPWRGELPA</sequence>
<dbReference type="InterPro" id="IPR050306">
    <property type="entry name" value="PfkB_Carbo_kinase"/>
</dbReference>
<dbReference type="EMBL" id="NPEV01000009">
    <property type="protein sequence ID" value="RAI28502.1"/>
    <property type="molecule type" value="Genomic_DNA"/>
</dbReference>
<evidence type="ECO:0000313" key="8">
    <source>
        <dbReference type="Proteomes" id="UP000249299"/>
    </source>
</evidence>
<dbReference type="InterPro" id="IPR002173">
    <property type="entry name" value="Carboh/pur_kinase_PfkB_CS"/>
</dbReference>
<gene>
    <name evidence="7" type="ORF">CH339_06345</name>
</gene>
<dbReference type="Pfam" id="PF00294">
    <property type="entry name" value="PfkB"/>
    <property type="match status" value="1"/>
</dbReference>
<reference evidence="7 8" key="1">
    <citation type="submission" date="2017-07" db="EMBL/GenBank/DDBJ databases">
        <title>Draft Genome Sequences of Select Purple Nonsulfur Bacteria.</title>
        <authorList>
            <person name="Lasarre B."/>
            <person name="Mckinlay J.B."/>
        </authorList>
    </citation>
    <scope>NUCLEOTIDE SEQUENCE [LARGE SCALE GENOMIC DNA]</scope>
    <source>
        <strain evidence="7 8">DSM 11290</strain>
    </source>
</reference>
<dbReference type="PROSITE" id="PS00584">
    <property type="entry name" value="PFKB_KINASES_2"/>
    <property type="match status" value="1"/>
</dbReference>
<dbReference type="InterPro" id="IPR029056">
    <property type="entry name" value="Ribokinase-like"/>
</dbReference>
<dbReference type="PANTHER" id="PTHR43085">
    <property type="entry name" value="HEXOKINASE FAMILY MEMBER"/>
    <property type="match status" value="1"/>
</dbReference>
<keyword evidence="3" id="KW-0547">Nucleotide-binding</keyword>
<comment type="caution">
    <text evidence="7">The sequence shown here is derived from an EMBL/GenBank/DDBJ whole genome shotgun (WGS) entry which is preliminary data.</text>
</comment>
<dbReference type="Proteomes" id="UP000249299">
    <property type="component" value="Unassembled WGS sequence"/>
</dbReference>
<evidence type="ECO:0000259" key="6">
    <source>
        <dbReference type="Pfam" id="PF00294"/>
    </source>
</evidence>
<dbReference type="OrthoDB" id="9795789at2"/>
<dbReference type="Gene3D" id="3.40.1190.20">
    <property type="match status" value="1"/>
</dbReference>
<dbReference type="GO" id="GO:0005524">
    <property type="term" value="F:ATP binding"/>
    <property type="evidence" value="ECO:0007669"/>
    <property type="project" value="UniProtKB-KW"/>
</dbReference>
<dbReference type="InterPro" id="IPR011611">
    <property type="entry name" value="PfkB_dom"/>
</dbReference>
<keyword evidence="8" id="KW-1185">Reference proteome</keyword>
<evidence type="ECO:0000256" key="1">
    <source>
        <dbReference type="ARBA" id="ARBA00010688"/>
    </source>
</evidence>
<evidence type="ECO:0000313" key="7">
    <source>
        <dbReference type="EMBL" id="RAI28502.1"/>
    </source>
</evidence>
<dbReference type="CDD" id="cd01167">
    <property type="entry name" value="bac_FRK"/>
    <property type="match status" value="1"/>
</dbReference>
<feature type="domain" description="Carbohydrate kinase PfkB" evidence="6">
    <location>
        <begin position="2"/>
        <end position="301"/>
    </location>
</feature>
<dbReference type="GO" id="GO:0016301">
    <property type="term" value="F:kinase activity"/>
    <property type="evidence" value="ECO:0007669"/>
    <property type="project" value="UniProtKB-KW"/>
</dbReference>
<dbReference type="SUPFAM" id="SSF53613">
    <property type="entry name" value="Ribokinase-like"/>
    <property type="match status" value="1"/>
</dbReference>
<keyword evidence="5" id="KW-0067">ATP-binding</keyword>
<organism evidence="7 8">
    <name type="scientific">Rhodobium orientis</name>
    <dbReference type="NCBI Taxonomy" id="34017"/>
    <lineage>
        <taxon>Bacteria</taxon>
        <taxon>Pseudomonadati</taxon>
        <taxon>Pseudomonadota</taxon>
        <taxon>Alphaproteobacteria</taxon>
        <taxon>Hyphomicrobiales</taxon>
        <taxon>Rhodobiaceae</taxon>
        <taxon>Rhodobium</taxon>
    </lineage>
</organism>
<name>A0A327JU93_9HYPH</name>
<keyword evidence="4 7" id="KW-0418">Kinase</keyword>
<dbReference type="PANTHER" id="PTHR43085:SF1">
    <property type="entry name" value="PSEUDOURIDINE KINASE-RELATED"/>
    <property type="match status" value="1"/>
</dbReference>
<dbReference type="AlphaFoldDB" id="A0A327JU93"/>
<proteinExistence type="inferred from homology"/>
<comment type="similarity">
    <text evidence="1">Belongs to the carbohydrate kinase PfkB family.</text>
</comment>
<dbReference type="RefSeq" id="WP_111433497.1">
    <property type="nucleotide sequence ID" value="NZ_JACIGG010000010.1"/>
</dbReference>
<evidence type="ECO:0000256" key="2">
    <source>
        <dbReference type="ARBA" id="ARBA00022679"/>
    </source>
</evidence>
<protein>
    <submittedName>
        <fullName evidence="7">Carbohydrate kinase</fullName>
    </submittedName>
</protein>
<keyword evidence="2" id="KW-0808">Transferase</keyword>
<evidence type="ECO:0000256" key="3">
    <source>
        <dbReference type="ARBA" id="ARBA00022741"/>
    </source>
</evidence>
<accession>A0A327JU93</accession>
<evidence type="ECO:0000256" key="5">
    <source>
        <dbReference type="ARBA" id="ARBA00022840"/>
    </source>
</evidence>
<evidence type="ECO:0000256" key="4">
    <source>
        <dbReference type="ARBA" id="ARBA00022777"/>
    </source>
</evidence>